<dbReference type="CDD" id="cd07136">
    <property type="entry name" value="ALDH_YwdH-P39616"/>
    <property type="match status" value="1"/>
</dbReference>
<dbReference type="InterPro" id="IPR012394">
    <property type="entry name" value="Aldehyde_DH_NAD(P)"/>
</dbReference>
<dbReference type="Pfam" id="PF00171">
    <property type="entry name" value="Aldedh"/>
    <property type="match status" value="1"/>
</dbReference>
<dbReference type="Gene3D" id="3.40.605.10">
    <property type="entry name" value="Aldehyde Dehydrogenase, Chain A, domain 1"/>
    <property type="match status" value="1"/>
</dbReference>
<dbReference type="AlphaFoldDB" id="A0A927CEA9"/>
<accession>A0A927CEA9</accession>
<organism evidence="9 10">
    <name type="scientific">Paenibacillus oceani</name>
    <dbReference type="NCBI Taxonomy" id="2772510"/>
    <lineage>
        <taxon>Bacteria</taxon>
        <taxon>Bacillati</taxon>
        <taxon>Bacillota</taxon>
        <taxon>Bacilli</taxon>
        <taxon>Bacillales</taxon>
        <taxon>Paenibacillaceae</taxon>
        <taxon>Paenibacillus</taxon>
    </lineage>
</organism>
<dbReference type="PANTHER" id="PTHR43570">
    <property type="entry name" value="ALDEHYDE DEHYDROGENASE"/>
    <property type="match status" value="1"/>
</dbReference>
<sequence>MEITIEELVSRQKSYYDSGITKDIRFRLDMLQKLREAIRGAEDRIFEALKHDLNKPKAEAYGSEIGFLLAEITFVMKRAAAWAKPKKAKTPWLLLGSKSSIVPEPYGTALIISPWNYPVQLTFAPLIAAIAAGNTAVLKPSELTPVVSSLIADIVRNTFDPRYVAVVEGDAEVTGRLLRQPFDCMFFTGSTRVGSIVAQEAAKRLIPVTLELGGKSPCIVHRDADLLLAARRIAFGKFTNAGQTCVAPDYVWVHREVKAELIDRLRQTVEQFYGKDPVRNVNYPKIVNERHFQRLSRYLQQGTVAFGGETDTLLYKIAPTVMEDVPLDAESMQDEIFGPILPVFEYGELDEAIRFVLGKPKPLALYLFTGEEAVQNNVLSRISFGGGCINDTLMHLSSPYLPFGGVGESGTGSYHGEYGFRAFSHYKSVLKQTTAFDLPFRYPSSKTGYRMMRKWMK</sequence>
<proteinExistence type="inferred from homology"/>
<dbReference type="InterPro" id="IPR029510">
    <property type="entry name" value="Ald_DH_CS_GLU"/>
</dbReference>
<dbReference type="InterPro" id="IPR016161">
    <property type="entry name" value="Ald_DH/histidinol_DH"/>
</dbReference>
<dbReference type="GO" id="GO:0004029">
    <property type="term" value="F:aldehyde dehydrogenase (NAD+) activity"/>
    <property type="evidence" value="ECO:0007669"/>
    <property type="project" value="TreeGrafter"/>
</dbReference>
<evidence type="ECO:0000256" key="6">
    <source>
        <dbReference type="PROSITE-ProRule" id="PRU10007"/>
    </source>
</evidence>
<keyword evidence="3" id="KW-0520">NAD</keyword>
<reference evidence="9" key="1">
    <citation type="submission" date="2020-09" db="EMBL/GenBank/DDBJ databases">
        <title>A novel bacterium of genus Paenibacillus, isolated from South China Sea.</title>
        <authorList>
            <person name="Huang H."/>
            <person name="Mo K."/>
            <person name="Hu Y."/>
        </authorList>
    </citation>
    <scope>NUCLEOTIDE SEQUENCE</scope>
    <source>
        <strain evidence="9">IB182363</strain>
    </source>
</reference>
<dbReference type="SUPFAM" id="SSF53720">
    <property type="entry name" value="ALDH-like"/>
    <property type="match status" value="1"/>
</dbReference>
<evidence type="ECO:0000256" key="2">
    <source>
        <dbReference type="ARBA" id="ARBA00023002"/>
    </source>
</evidence>
<keyword evidence="10" id="KW-1185">Reference proteome</keyword>
<evidence type="ECO:0000256" key="7">
    <source>
        <dbReference type="RuleBase" id="RU003345"/>
    </source>
</evidence>
<evidence type="ECO:0000259" key="8">
    <source>
        <dbReference type="Pfam" id="PF00171"/>
    </source>
</evidence>
<dbReference type="FunFam" id="3.40.309.10:FF:000003">
    <property type="entry name" value="Aldehyde dehydrogenase"/>
    <property type="match status" value="1"/>
</dbReference>
<evidence type="ECO:0000256" key="5">
    <source>
        <dbReference type="PIRSR" id="PIRSR036492-1"/>
    </source>
</evidence>
<dbReference type="InterPro" id="IPR016163">
    <property type="entry name" value="Ald_DH_C"/>
</dbReference>
<keyword evidence="2 4" id="KW-0560">Oxidoreductase</keyword>
<dbReference type="PIRSF" id="PIRSF036492">
    <property type="entry name" value="ALDH"/>
    <property type="match status" value="1"/>
</dbReference>
<dbReference type="GO" id="GO:0005737">
    <property type="term" value="C:cytoplasm"/>
    <property type="evidence" value="ECO:0007669"/>
    <property type="project" value="TreeGrafter"/>
</dbReference>
<dbReference type="GO" id="GO:0006081">
    <property type="term" value="P:aldehyde metabolic process"/>
    <property type="evidence" value="ECO:0007669"/>
    <property type="project" value="InterPro"/>
</dbReference>
<dbReference type="PANTHER" id="PTHR43570:SF16">
    <property type="entry name" value="ALDEHYDE DEHYDROGENASE TYPE III, ISOFORM Q"/>
    <property type="match status" value="1"/>
</dbReference>
<evidence type="ECO:0000313" key="10">
    <source>
        <dbReference type="Proteomes" id="UP000639396"/>
    </source>
</evidence>
<dbReference type="InterPro" id="IPR016160">
    <property type="entry name" value="Ald_DH_CS_CYS"/>
</dbReference>
<dbReference type="InterPro" id="IPR016162">
    <property type="entry name" value="Ald_DH_N"/>
</dbReference>
<feature type="active site" evidence="5 6">
    <location>
        <position position="211"/>
    </location>
</feature>
<feature type="domain" description="Aldehyde dehydrogenase" evidence="8">
    <location>
        <begin position="23"/>
        <end position="429"/>
    </location>
</feature>
<feature type="active site" evidence="5">
    <location>
        <position position="245"/>
    </location>
</feature>
<dbReference type="RefSeq" id="WP_190930015.1">
    <property type="nucleotide sequence ID" value="NZ_JACXJA010000029.1"/>
</dbReference>
<evidence type="ECO:0000256" key="3">
    <source>
        <dbReference type="ARBA" id="ARBA00023027"/>
    </source>
</evidence>
<gene>
    <name evidence="9" type="ORF">IDH45_20580</name>
</gene>
<dbReference type="Gene3D" id="3.40.309.10">
    <property type="entry name" value="Aldehyde Dehydrogenase, Chain A, domain 2"/>
    <property type="match status" value="1"/>
</dbReference>
<comment type="caution">
    <text evidence="9">The sequence shown here is derived from an EMBL/GenBank/DDBJ whole genome shotgun (WGS) entry which is preliminary data.</text>
</comment>
<dbReference type="EMBL" id="JACXJA010000029">
    <property type="protein sequence ID" value="MBD2864386.1"/>
    <property type="molecule type" value="Genomic_DNA"/>
</dbReference>
<dbReference type="FunFam" id="3.40.605.10:FF:000004">
    <property type="entry name" value="Aldehyde dehydrogenase"/>
    <property type="match status" value="1"/>
</dbReference>
<name>A0A927CEA9_9BACL</name>
<dbReference type="InterPro" id="IPR015590">
    <property type="entry name" value="Aldehyde_DH_dom"/>
</dbReference>
<dbReference type="PROSITE" id="PS00070">
    <property type="entry name" value="ALDEHYDE_DEHYDR_CYS"/>
    <property type="match status" value="1"/>
</dbReference>
<dbReference type="Proteomes" id="UP000639396">
    <property type="component" value="Unassembled WGS sequence"/>
</dbReference>
<dbReference type="PROSITE" id="PS00687">
    <property type="entry name" value="ALDEHYDE_DEHYDR_GLU"/>
    <property type="match status" value="1"/>
</dbReference>
<evidence type="ECO:0000313" key="9">
    <source>
        <dbReference type="EMBL" id="MBD2864386.1"/>
    </source>
</evidence>
<comment type="similarity">
    <text evidence="1 4 7">Belongs to the aldehyde dehydrogenase family.</text>
</comment>
<evidence type="ECO:0000256" key="1">
    <source>
        <dbReference type="ARBA" id="ARBA00009986"/>
    </source>
</evidence>
<protein>
    <recommendedName>
        <fullName evidence="4">Aldehyde dehydrogenase</fullName>
    </recommendedName>
</protein>
<evidence type="ECO:0000256" key="4">
    <source>
        <dbReference type="PIRNR" id="PIRNR036492"/>
    </source>
</evidence>